<feature type="domain" description="ABC transmembrane type-1" evidence="8">
    <location>
        <begin position="2"/>
        <end position="88"/>
    </location>
</feature>
<evidence type="ECO:0000259" key="8">
    <source>
        <dbReference type="Pfam" id="PF00528"/>
    </source>
</evidence>
<keyword evidence="5 7" id="KW-1133">Transmembrane helix</keyword>
<evidence type="ECO:0000256" key="5">
    <source>
        <dbReference type="ARBA" id="ARBA00022989"/>
    </source>
</evidence>
<dbReference type="Gene3D" id="1.10.3720.10">
    <property type="entry name" value="MetI-like"/>
    <property type="match status" value="1"/>
</dbReference>
<name>A0A644ZDE2_9ZZZZ</name>
<dbReference type="AlphaFoldDB" id="A0A644ZDE2"/>
<reference evidence="9" key="1">
    <citation type="submission" date="2019-08" db="EMBL/GenBank/DDBJ databases">
        <authorList>
            <person name="Kucharzyk K."/>
            <person name="Murdoch R.W."/>
            <person name="Higgins S."/>
            <person name="Loffler F."/>
        </authorList>
    </citation>
    <scope>NUCLEOTIDE SEQUENCE</scope>
</reference>
<keyword evidence="2" id="KW-0813">Transport</keyword>
<comment type="subcellular location">
    <subcellularLocation>
        <location evidence="1">Cell membrane</location>
        <topology evidence="1">Multi-pass membrane protein</topology>
    </subcellularLocation>
</comment>
<dbReference type="GO" id="GO:0055085">
    <property type="term" value="P:transmembrane transport"/>
    <property type="evidence" value="ECO:0007669"/>
    <property type="project" value="InterPro"/>
</dbReference>
<dbReference type="PANTHER" id="PTHR43163">
    <property type="entry name" value="DIPEPTIDE TRANSPORT SYSTEM PERMEASE PROTEIN DPPB-RELATED"/>
    <property type="match status" value="1"/>
</dbReference>
<keyword evidence="4 7" id="KW-0812">Transmembrane</keyword>
<feature type="transmembrane region" description="Helical" evidence="7">
    <location>
        <begin position="57"/>
        <end position="83"/>
    </location>
</feature>
<comment type="caution">
    <text evidence="9">The sequence shown here is derived from an EMBL/GenBank/DDBJ whole genome shotgun (WGS) entry which is preliminary data.</text>
</comment>
<keyword evidence="3" id="KW-1003">Cell membrane</keyword>
<evidence type="ECO:0000256" key="1">
    <source>
        <dbReference type="ARBA" id="ARBA00004651"/>
    </source>
</evidence>
<proteinExistence type="predicted"/>
<evidence type="ECO:0000256" key="7">
    <source>
        <dbReference type="SAM" id="Phobius"/>
    </source>
</evidence>
<organism evidence="9">
    <name type="scientific">bioreactor metagenome</name>
    <dbReference type="NCBI Taxonomy" id="1076179"/>
    <lineage>
        <taxon>unclassified sequences</taxon>
        <taxon>metagenomes</taxon>
        <taxon>ecological metagenomes</taxon>
    </lineage>
</organism>
<gene>
    <name evidence="9" type="primary">dppB_26</name>
    <name evidence="9" type="ORF">SDC9_83335</name>
</gene>
<evidence type="ECO:0000256" key="4">
    <source>
        <dbReference type="ARBA" id="ARBA00022692"/>
    </source>
</evidence>
<dbReference type="InterPro" id="IPR000515">
    <property type="entry name" value="MetI-like"/>
</dbReference>
<dbReference type="SUPFAM" id="SSF161098">
    <property type="entry name" value="MetI-like"/>
    <property type="match status" value="1"/>
</dbReference>
<evidence type="ECO:0000256" key="6">
    <source>
        <dbReference type="ARBA" id="ARBA00023136"/>
    </source>
</evidence>
<dbReference type="GO" id="GO:0005886">
    <property type="term" value="C:plasma membrane"/>
    <property type="evidence" value="ECO:0007669"/>
    <property type="project" value="UniProtKB-SubCell"/>
</dbReference>
<evidence type="ECO:0000313" key="9">
    <source>
        <dbReference type="EMBL" id="MPM36733.1"/>
    </source>
</evidence>
<accession>A0A644ZDE2</accession>
<evidence type="ECO:0000256" key="2">
    <source>
        <dbReference type="ARBA" id="ARBA00022448"/>
    </source>
</evidence>
<dbReference type="EMBL" id="VSSQ01007702">
    <property type="protein sequence ID" value="MPM36733.1"/>
    <property type="molecule type" value="Genomic_DNA"/>
</dbReference>
<sequence length="96" mass="10107">MVIWKHAMKNALLPVITVAGNSFGILIGGAIATETLFGLPGLGSFIVSGIKQKDVPVVTGGIIVFAVVFSFVILAVDLSYAFVDPRIKAKYSGRGR</sequence>
<dbReference type="PANTHER" id="PTHR43163:SF6">
    <property type="entry name" value="DIPEPTIDE TRANSPORT SYSTEM PERMEASE PROTEIN DPPB-RELATED"/>
    <property type="match status" value="1"/>
</dbReference>
<keyword evidence="6 7" id="KW-0472">Membrane</keyword>
<protein>
    <submittedName>
        <fullName evidence="9">Dipeptide transport system permease protein DppB</fullName>
    </submittedName>
</protein>
<evidence type="ECO:0000256" key="3">
    <source>
        <dbReference type="ARBA" id="ARBA00022475"/>
    </source>
</evidence>
<dbReference type="Pfam" id="PF00528">
    <property type="entry name" value="BPD_transp_1"/>
    <property type="match status" value="1"/>
</dbReference>
<dbReference type="InterPro" id="IPR035906">
    <property type="entry name" value="MetI-like_sf"/>
</dbReference>
<feature type="transmembrane region" description="Helical" evidence="7">
    <location>
        <begin position="12"/>
        <end position="37"/>
    </location>
</feature>